<keyword evidence="2" id="KW-1185">Reference proteome</keyword>
<dbReference type="AlphaFoldDB" id="A0AAV4NR48"/>
<dbReference type="EMBL" id="BPLQ01001861">
    <property type="protein sequence ID" value="GIX86171.1"/>
    <property type="molecule type" value="Genomic_DNA"/>
</dbReference>
<accession>A0AAV4NR48</accession>
<proteinExistence type="predicted"/>
<gene>
    <name evidence="1" type="ORF">CDAR_614431</name>
</gene>
<comment type="caution">
    <text evidence="1">The sequence shown here is derived from an EMBL/GenBank/DDBJ whole genome shotgun (WGS) entry which is preliminary data.</text>
</comment>
<name>A0AAV4NR48_9ARAC</name>
<protein>
    <submittedName>
        <fullName evidence="1">Uncharacterized protein</fullName>
    </submittedName>
</protein>
<sequence>MARHPTYRLVITRNSAVFCFDVPYDRSPDRHTREENSASSSFIVVSCSLVLCKWSKLTVALGQSHFLSVKPFSKGSYCHQVNLRAEKVGCI</sequence>
<dbReference type="Proteomes" id="UP001054837">
    <property type="component" value="Unassembled WGS sequence"/>
</dbReference>
<evidence type="ECO:0000313" key="2">
    <source>
        <dbReference type="Proteomes" id="UP001054837"/>
    </source>
</evidence>
<reference evidence="1 2" key="1">
    <citation type="submission" date="2021-06" db="EMBL/GenBank/DDBJ databases">
        <title>Caerostris darwini draft genome.</title>
        <authorList>
            <person name="Kono N."/>
            <person name="Arakawa K."/>
        </authorList>
    </citation>
    <scope>NUCLEOTIDE SEQUENCE [LARGE SCALE GENOMIC DNA]</scope>
</reference>
<evidence type="ECO:0000313" key="1">
    <source>
        <dbReference type="EMBL" id="GIX86171.1"/>
    </source>
</evidence>
<organism evidence="1 2">
    <name type="scientific">Caerostris darwini</name>
    <dbReference type="NCBI Taxonomy" id="1538125"/>
    <lineage>
        <taxon>Eukaryota</taxon>
        <taxon>Metazoa</taxon>
        <taxon>Ecdysozoa</taxon>
        <taxon>Arthropoda</taxon>
        <taxon>Chelicerata</taxon>
        <taxon>Arachnida</taxon>
        <taxon>Araneae</taxon>
        <taxon>Araneomorphae</taxon>
        <taxon>Entelegynae</taxon>
        <taxon>Araneoidea</taxon>
        <taxon>Araneidae</taxon>
        <taxon>Caerostris</taxon>
    </lineage>
</organism>